<organism evidence="1">
    <name type="scientific">Beihai levi-like virus 3</name>
    <dbReference type="NCBI Taxonomy" id="1922416"/>
    <lineage>
        <taxon>Viruses</taxon>
        <taxon>Riboviria</taxon>
    </lineage>
</organism>
<evidence type="ECO:0000313" key="1">
    <source>
        <dbReference type="EMBL" id="APG77039.1"/>
    </source>
</evidence>
<proteinExistence type="predicted"/>
<name>A0A1L3KIA3_9VIRU</name>
<sequence>MFANTLNFSIGPNTYTLDLVSRNGTESEYAYRGSLRSFSLKIRQGKDNDGTLRHNMFIREDIYATTDSLEETRSVSMTLREPPNGDPSVTISTIMGVLGLLAAQTTIEELVTVGSMSSSL</sequence>
<protein>
    <submittedName>
        <fullName evidence="1">Uncharacterized protein</fullName>
    </submittedName>
</protein>
<dbReference type="Pfam" id="PF22387">
    <property type="entry name" value="PhiCb5_coat"/>
    <property type="match status" value="1"/>
</dbReference>
<reference evidence="1" key="1">
    <citation type="journal article" date="2016" name="Nature">
        <title>Redefining the invertebrate RNA virosphere.</title>
        <authorList>
            <person name="Shi M."/>
            <person name="Lin X.D."/>
            <person name="Tian J.H."/>
            <person name="Chen L.J."/>
            <person name="Chen X."/>
            <person name="Li C.X."/>
            <person name="Qin X.C."/>
            <person name="Li J."/>
            <person name="Cao J.P."/>
            <person name="Eden J.S."/>
            <person name="Buchmann J."/>
            <person name="Wang W."/>
            <person name="Xu J."/>
            <person name="Holmes E.C."/>
            <person name="Zhang Y.Z."/>
        </authorList>
    </citation>
    <scope>NUCLEOTIDE SEQUENCE</scope>
    <source>
        <strain evidence="1">BHTSS17989</strain>
    </source>
</reference>
<accession>A0A1L3KIA3</accession>
<dbReference type="EMBL" id="KX883488">
    <property type="protein sequence ID" value="APG77039.1"/>
    <property type="molecule type" value="Genomic_RNA"/>
</dbReference>
<dbReference type="InterPro" id="IPR054457">
    <property type="entry name" value="PhiCb5_coat"/>
</dbReference>
<dbReference type="Gene3D" id="2.40.160.220">
    <property type="match status" value="1"/>
</dbReference>